<evidence type="ECO:0000313" key="2">
    <source>
        <dbReference type="Proteomes" id="UP000635983"/>
    </source>
</evidence>
<reference evidence="1" key="1">
    <citation type="journal article" date="2014" name="Int. J. Syst. Evol. Microbiol.">
        <title>Complete genome sequence of Corynebacterium casei LMG S-19264T (=DSM 44701T), isolated from a smear-ripened cheese.</title>
        <authorList>
            <consortium name="US DOE Joint Genome Institute (JGI-PGF)"/>
            <person name="Walter F."/>
            <person name="Albersmeier A."/>
            <person name="Kalinowski J."/>
            <person name="Ruckert C."/>
        </authorList>
    </citation>
    <scope>NUCLEOTIDE SEQUENCE</scope>
    <source>
        <strain evidence="1">JCM 30078</strain>
    </source>
</reference>
<dbReference type="Proteomes" id="UP000635983">
    <property type="component" value="Unassembled WGS sequence"/>
</dbReference>
<reference evidence="1" key="2">
    <citation type="submission" date="2020-09" db="EMBL/GenBank/DDBJ databases">
        <authorList>
            <person name="Sun Q."/>
            <person name="Ohkuma M."/>
        </authorList>
    </citation>
    <scope>NUCLEOTIDE SEQUENCE</scope>
    <source>
        <strain evidence="1">JCM 30078</strain>
    </source>
</reference>
<dbReference type="EMBL" id="BMPO01000003">
    <property type="protein sequence ID" value="GGJ91224.1"/>
    <property type="molecule type" value="Genomic_DNA"/>
</dbReference>
<proteinExistence type="predicted"/>
<sequence length="93" mass="10479">MPPAASHDISAINTLTVVGGRDDGCGNTVTGRERREALIRKDIRAGMTQRDIESMLGRPNRITARNGKTRYDYQDRQGNKWQVTFDENNCVLK</sequence>
<gene>
    <name evidence="1" type="ORF">GCM10009304_16260</name>
</gene>
<keyword evidence="2" id="KW-1185">Reference proteome</keyword>
<name>A0A917UW89_9PSED</name>
<protein>
    <recommendedName>
        <fullName evidence="3">Lipoprotein SmpA/OmlA domain-containing protein</fullName>
    </recommendedName>
</protein>
<accession>A0A917UW89</accession>
<organism evidence="1 2">
    <name type="scientific">Pseudomonas matsuisoli</name>
    <dbReference type="NCBI Taxonomy" id="1515666"/>
    <lineage>
        <taxon>Bacteria</taxon>
        <taxon>Pseudomonadati</taxon>
        <taxon>Pseudomonadota</taxon>
        <taxon>Gammaproteobacteria</taxon>
        <taxon>Pseudomonadales</taxon>
        <taxon>Pseudomonadaceae</taxon>
        <taxon>Pseudomonas</taxon>
    </lineage>
</organism>
<evidence type="ECO:0008006" key="3">
    <source>
        <dbReference type="Google" id="ProtNLM"/>
    </source>
</evidence>
<comment type="caution">
    <text evidence="1">The sequence shown here is derived from an EMBL/GenBank/DDBJ whole genome shotgun (WGS) entry which is preliminary data.</text>
</comment>
<dbReference type="AlphaFoldDB" id="A0A917UW89"/>
<evidence type="ECO:0000313" key="1">
    <source>
        <dbReference type="EMBL" id="GGJ91224.1"/>
    </source>
</evidence>